<protein>
    <recommendedName>
        <fullName evidence="2">Dihydrodipicolinate synthase family protein</fullName>
    </recommendedName>
</protein>
<dbReference type="PANTHER" id="PTHR12128">
    <property type="entry name" value="DIHYDRODIPICOLINATE SYNTHASE"/>
    <property type="match status" value="1"/>
</dbReference>
<dbReference type="InterPro" id="IPR002220">
    <property type="entry name" value="DapA-like"/>
</dbReference>
<dbReference type="InterPro" id="IPR013785">
    <property type="entry name" value="Aldolase_TIM"/>
</dbReference>
<dbReference type="Pfam" id="PF00701">
    <property type="entry name" value="DHDPS"/>
    <property type="match status" value="1"/>
</dbReference>
<reference evidence="1" key="1">
    <citation type="submission" date="2018-05" db="EMBL/GenBank/DDBJ databases">
        <authorList>
            <person name="Lanie J.A."/>
            <person name="Ng W.-L."/>
            <person name="Kazmierczak K.M."/>
            <person name="Andrzejewski T.M."/>
            <person name="Davidsen T.M."/>
            <person name="Wayne K.J."/>
            <person name="Tettelin H."/>
            <person name="Glass J.I."/>
            <person name="Rusch D."/>
            <person name="Podicherti R."/>
            <person name="Tsui H.-C.T."/>
            <person name="Winkler M.E."/>
        </authorList>
    </citation>
    <scope>NUCLEOTIDE SEQUENCE</scope>
</reference>
<dbReference type="SUPFAM" id="SSF51569">
    <property type="entry name" value="Aldolase"/>
    <property type="match status" value="1"/>
</dbReference>
<gene>
    <name evidence="1" type="ORF">METZ01_LOCUS439365</name>
</gene>
<dbReference type="CDD" id="cd00408">
    <property type="entry name" value="DHDPS-like"/>
    <property type="match status" value="1"/>
</dbReference>
<sequence length="195" mass="20144">MTAADCADVLVVAITPRTAAGDIDLAGIRRNVTHLVDNGARFLMPMCGTGLVYDATLAEFEKVTAAFLDAAGDALVVPGIGPGYGRSLEMVRIAAGLGVPGAMVMPIVGPASAKGKAEGLRRITEGAGFPVILYQRRLDIMPVASVIELCSTLEGVVGLKYAVDDIETFRRLVAGAGGDCAMICGMAEDPSIAYL</sequence>
<dbReference type="EMBL" id="UINC01178387">
    <property type="protein sequence ID" value="SVD86511.1"/>
    <property type="molecule type" value="Genomic_DNA"/>
</dbReference>
<evidence type="ECO:0008006" key="2">
    <source>
        <dbReference type="Google" id="ProtNLM"/>
    </source>
</evidence>
<dbReference type="GO" id="GO:0008840">
    <property type="term" value="F:4-hydroxy-tetrahydrodipicolinate synthase activity"/>
    <property type="evidence" value="ECO:0007669"/>
    <property type="project" value="TreeGrafter"/>
</dbReference>
<dbReference type="SMART" id="SM01130">
    <property type="entry name" value="DHDPS"/>
    <property type="match status" value="1"/>
</dbReference>
<evidence type="ECO:0000313" key="1">
    <source>
        <dbReference type="EMBL" id="SVD86511.1"/>
    </source>
</evidence>
<organism evidence="1">
    <name type="scientific">marine metagenome</name>
    <dbReference type="NCBI Taxonomy" id="408172"/>
    <lineage>
        <taxon>unclassified sequences</taxon>
        <taxon>metagenomes</taxon>
        <taxon>ecological metagenomes</taxon>
    </lineage>
</organism>
<feature type="non-terminal residue" evidence="1">
    <location>
        <position position="195"/>
    </location>
</feature>
<accession>A0A382YTT4</accession>
<dbReference type="Gene3D" id="3.20.20.70">
    <property type="entry name" value="Aldolase class I"/>
    <property type="match status" value="1"/>
</dbReference>
<proteinExistence type="predicted"/>
<name>A0A382YTT4_9ZZZZ</name>
<dbReference type="PANTHER" id="PTHR12128:SF19">
    <property type="entry name" value="5-DEHYDRO-4-DEOXYGLUCARATE DEHYDRATASE 2-RELATED"/>
    <property type="match status" value="1"/>
</dbReference>
<dbReference type="AlphaFoldDB" id="A0A382YTT4"/>